<evidence type="ECO:0000259" key="8">
    <source>
        <dbReference type="Pfam" id="PF02602"/>
    </source>
</evidence>
<evidence type="ECO:0000256" key="3">
    <source>
        <dbReference type="ARBA" id="ARBA00022679"/>
    </source>
</evidence>
<evidence type="ECO:0000256" key="5">
    <source>
        <dbReference type="ARBA" id="ARBA00023244"/>
    </source>
</evidence>
<dbReference type="EC" id="2.1.1.107" evidence="1"/>
<dbReference type="AlphaFoldDB" id="A0A2G3DWP0"/>
<keyword evidence="4" id="KW-0949">S-adenosyl-L-methionine</keyword>
<organism evidence="9 10">
    <name type="scientific">Pseudobutyrivibrio ruminis</name>
    <dbReference type="NCBI Taxonomy" id="46206"/>
    <lineage>
        <taxon>Bacteria</taxon>
        <taxon>Bacillati</taxon>
        <taxon>Bacillota</taxon>
        <taxon>Clostridia</taxon>
        <taxon>Lachnospirales</taxon>
        <taxon>Lachnospiraceae</taxon>
        <taxon>Pseudobutyrivibrio</taxon>
    </lineage>
</organism>
<dbReference type="Gene3D" id="3.40.1010.10">
    <property type="entry name" value="Cobalt-precorrin-4 Transmethylase, Domain 1"/>
    <property type="match status" value="1"/>
</dbReference>
<dbReference type="GO" id="GO:0004851">
    <property type="term" value="F:uroporphyrin-III C-methyltransferase activity"/>
    <property type="evidence" value="ECO:0007669"/>
    <property type="project" value="UniProtKB-EC"/>
</dbReference>
<dbReference type="InterPro" id="IPR050161">
    <property type="entry name" value="Siro_Cobalamin_biosynth"/>
</dbReference>
<dbReference type="FunFam" id="3.30.950.10:FF:000001">
    <property type="entry name" value="Siroheme synthase"/>
    <property type="match status" value="1"/>
</dbReference>
<dbReference type="PANTHER" id="PTHR45790">
    <property type="entry name" value="SIROHEME SYNTHASE-RELATED"/>
    <property type="match status" value="1"/>
</dbReference>
<reference evidence="9 10" key="1">
    <citation type="submission" date="2017-10" db="EMBL/GenBank/DDBJ databases">
        <title>Resolving the taxonomy of Roseburia spp., Eubacterium rectale and Agathobacter spp. through phylogenomic analysis.</title>
        <authorList>
            <person name="Sheridan P.O."/>
            <person name="Walker A.W."/>
            <person name="Duncan S.H."/>
            <person name="Scott K.P."/>
            <person name="Toole P.W.O."/>
            <person name="Luis P."/>
            <person name="Flint H.J."/>
        </authorList>
    </citation>
    <scope>NUCLEOTIDE SEQUENCE [LARGE SCALE GENOMIC DNA]</scope>
    <source>
        <strain evidence="9 10">JK626</strain>
    </source>
</reference>
<keyword evidence="5" id="KW-0627">Porphyrin biosynthesis</keyword>
<dbReference type="Gene3D" id="3.30.950.10">
    <property type="entry name" value="Methyltransferase, Cobalt-precorrin-4 Transmethylase, Domain 2"/>
    <property type="match status" value="1"/>
</dbReference>
<dbReference type="EMBL" id="PDYF01000011">
    <property type="protein sequence ID" value="PHU35285.1"/>
    <property type="molecule type" value="Genomic_DNA"/>
</dbReference>
<proteinExistence type="inferred from homology"/>
<dbReference type="FunFam" id="3.40.1010.10:FF:000001">
    <property type="entry name" value="Siroheme synthase"/>
    <property type="match status" value="1"/>
</dbReference>
<dbReference type="SUPFAM" id="SSF53790">
    <property type="entry name" value="Tetrapyrrole methylase"/>
    <property type="match status" value="1"/>
</dbReference>
<dbReference type="InterPro" id="IPR006366">
    <property type="entry name" value="CobA/CysG_C"/>
</dbReference>
<dbReference type="RefSeq" id="WP_099392011.1">
    <property type="nucleotide sequence ID" value="NZ_PDYF01000011.1"/>
</dbReference>
<dbReference type="GO" id="GO:0004852">
    <property type="term" value="F:uroporphyrinogen-III synthase activity"/>
    <property type="evidence" value="ECO:0007669"/>
    <property type="project" value="InterPro"/>
</dbReference>
<feature type="domain" description="Tetrapyrrole methylase" evidence="7">
    <location>
        <begin position="6"/>
        <end position="216"/>
    </location>
</feature>
<dbReference type="InterPro" id="IPR036108">
    <property type="entry name" value="4pyrrol_syn_uPrphyn_synt_sf"/>
</dbReference>
<dbReference type="InterPro" id="IPR014777">
    <property type="entry name" value="4pyrrole_Mease_sub1"/>
</dbReference>
<dbReference type="Gene3D" id="3.40.50.10090">
    <property type="match status" value="2"/>
</dbReference>
<dbReference type="Pfam" id="PF00590">
    <property type="entry name" value="TP_methylase"/>
    <property type="match status" value="1"/>
</dbReference>
<evidence type="ECO:0000313" key="9">
    <source>
        <dbReference type="EMBL" id="PHU35285.1"/>
    </source>
</evidence>
<dbReference type="SUPFAM" id="SSF69618">
    <property type="entry name" value="HemD-like"/>
    <property type="match status" value="1"/>
</dbReference>
<dbReference type="GO" id="GO:0019354">
    <property type="term" value="P:siroheme biosynthetic process"/>
    <property type="evidence" value="ECO:0007669"/>
    <property type="project" value="InterPro"/>
</dbReference>
<reference evidence="9 10" key="2">
    <citation type="submission" date="2017-10" db="EMBL/GenBank/DDBJ databases">
        <authorList>
            <person name="Banno H."/>
            <person name="Chua N.-H."/>
        </authorList>
    </citation>
    <scope>NUCLEOTIDE SEQUENCE [LARGE SCALE GENOMIC DNA]</scope>
    <source>
        <strain evidence="9 10">JK626</strain>
    </source>
</reference>
<evidence type="ECO:0000256" key="2">
    <source>
        <dbReference type="ARBA" id="ARBA00022603"/>
    </source>
</evidence>
<dbReference type="PROSITE" id="PS00839">
    <property type="entry name" value="SUMT_1"/>
    <property type="match status" value="1"/>
</dbReference>
<sequence length="508" mass="55756">MSELGKVVLVGAGPGEKGLLTLKGYEYLKQADCIVYDRLLNSDFLELVPLDCEKIYVGKANHCHTVPQDEINQLLYDNAKKHKLVVRLKGGDPYVFGRGGEEALFLQARNVEVEVVPGISSSIAALSSAGIPITHRGLSKGFQVITAHSKKDRISDIDYSQLLDEDITYVFLMGLAHVGDIARGLIAAGRAEDTPAAVISSGTTNHQKKVVGILSTIENQVKEAGLLSPAIIVVGKVVTLSNDLSFFEKRPLLGKKFFLPVIDRFEYSILGGRQQNRPNELKERLISYGADVITAKAGAIEPIKCDLSFISEAKLGDYVVFTSPNGVKSFFWNLYENVGLDVRSLAGYRFACIGNKTANTLMEFGIKADVISEVQNGKDLALKLNQVMEPGASIYWLCQNNTSEDFENTVSKEHVITKIVCYENVEVECDRDENYLSEIPNCDASIFTSGSNVRFAVKNFGNFLPEDVISIGPACSRTIRELGFEVAAEADISSYEGIVECIFNSYMR</sequence>
<keyword evidence="3 6" id="KW-0808">Transferase</keyword>
<dbReference type="PROSITE" id="PS00840">
    <property type="entry name" value="SUMT_2"/>
    <property type="match status" value="1"/>
</dbReference>
<dbReference type="InterPro" id="IPR035996">
    <property type="entry name" value="4pyrrol_Methylase_sf"/>
</dbReference>
<evidence type="ECO:0000313" key="10">
    <source>
        <dbReference type="Proteomes" id="UP000225889"/>
    </source>
</evidence>
<dbReference type="PANTHER" id="PTHR45790:SF3">
    <property type="entry name" value="S-ADENOSYL-L-METHIONINE-DEPENDENT UROPORPHYRINOGEN III METHYLTRANSFERASE, CHLOROPLASTIC"/>
    <property type="match status" value="1"/>
</dbReference>
<dbReference type="InterPro" id="IPR003043">
    <property type="entry name" value="Uropor_MeTrfase_CS"/>
</dbReference>
<dbReference type="Pfam" id="PF02602">
    <property type="entry name" value="HEM4"/>
    <property type="match status" value="1"/>
</dbReference>
<dbReference type="GO" id="GO:0032259">
    <property type="term" value="P:methylation"/>
    <property type="evidence" value="ECO:0007669"/>
    <property type="project" value="UniProtKB-KW"/>
</dbReference>
<keyword evidence="2 6" id="KW-0489">Methyltransferase</keyword>
<dbReference type="CDD" id="cd11642">
    <property type="entry name" value="SUMT"/>
    <property type="match status" value="1"/>
</dbReference>
<evidence type="ECO:0000256" key="1">
    <source>
        <dbReference type="ARBA" id="ARBA00012162"/>
    </source>
</evidence>
<comment type="similarity">
    <text evidence="6">Belongs to the precorrin methyltransferase family.</text>
</comment>
<accession>A0A2G3DWP0</accession>
<dbReference type="Proteomes" id="UP000225889">
    <property type="component" value="Unassembled WGS sequence"/>
</dbReference>
<evidence type="ECO:0000256" key="6">
    <source>
        <dbReference type="RuleBase" id="RU003960"/>
    </source>
</evidence>
<feature type="domain" description="Tetrapyrrole biosynthesis uroporphyrinogen III synthase" evidence="8">
    <location>
        <begin position="280"/>
        <end position="499"/>
    </location>
</feature>
<evidence type="ECO:0000256" key="4">
    <source>
        <dbReference type="ARBA" id="ARBA00022691"/>
    </source>
</evidence>
<comment type="caution">
    <text evidence="9">The sequence shown here is derived from an EMBL/GenBank/DDBJ whole genome shotgun (WGS) entry which is preliminary data.</text>
</comment>
<dbReference type="NCBIfam" id="NF004790">
    <property type="entry name" value="PRK06136.1"/>
    <property type="match status" value="1"/>
</dbReference>
<gene>
    <name evidence="9" type="primary">cobA</name>
    <name evidence="9" type="ORF">CSX01_08145</name>
</gene>
<evidence type="ECO:0000259" key="7">
    <source>
        <dbReference type="Pfam" id="PF00590"/>
    </source>
</evidence>
<protein>
    <recommendedName>
        <fullName evidence="1">uroporphyrinogen-III C-methyltransferase</fullName>
        <ecNumber evidence="1">2.1.1.107</ecNumber>
    </recommendedName>
</protein>
<dbReference type="NCBIfam" id="TIGR01469">
    <property type="entry name" value="cobA_cysG_Cterm"/>
    <property type="match status" value="1"/>
</dbReference>
<name>A0A2G3DWP0_9FIRM</name>
<dbReference type="CDD" id="cd06578">
    <property type="entry name" value="HemD"/>
    <property type="match status" value="1"/>
</dbReference>
<dbReference type="InterPro" id="IPR000878">
    <property type="entry name" value="4pyrrol_Mease"/>
</dbReference>
<dbReference type="InterPro" id="IPR014776">
    <property type="entry name" value="4pyrrole_Mease_sub2"/>
</dbReference>
<dbReference type="InterPro" id="IPR003754">
    <property type="entry name" value="4pyrrol_synth_uPrphyn_synth"/>
</dbReference>